<dbReference type="Pfam" id="PF19447">
    <property type="entry name" value="DUF5985"/>
    <property type="match status" value="1"/>
</dbReference>
<comment type="caution">
    <text evidence="2">The sequence shown here is derived from an EMBL/GenBank/DDBJ whole genome shotgun (WGS) entry which is preliminary data.</text>
</comment>
<feature type="transmembrane region" description="Helical" evidence="1">
    <location>
        <begin position="6"/>
        <end position="24"/>
    </location>
</feature>
<dbReference type="AlphaFoldDB" id="A0A7X6DLM1"/>
<evidence type="ECO:0000313" key="2">
    <source>
        <dbReference type="EMBL" id="NKE69466.1"/>
    </source>
</evidence>
<accession>A0A7X6DLM1</accession>
<dbReference type="Proteomes" id="UP000534783">
    <property type="component" value="Unassembled WGS sequence"/>
</dbReference>
<keyword evidence="1" id="KW-1133">Transmembrane helix</keyword>
<gene>
    <name evidence="2" type="ORF">MNODULE_01705</name>
</gene>
<evidence type="ECO:0000256" key="1">
    <source>
        <dbReference type="SAM" id="Phobius"/>
    </source>
</evidence>
<protein>
    <submittedName>
        <fullName evidence="2">Uncharacterized protein</fullName>
    </submittedName>
</protein>
<sequence>MIGFVSGAIMMACWVAGLFFLRFWKKTGDRLFAIFALAFWMLAAERIILVLINQEDEVRTFVYVIRLFAFVLILWAIYDKNRARAPD</sequence>
<dbReference type="EMBL" id="VTOW01000001">
    <property type="protein sequence ID" value="NKE69466.1"/>
    <property type="molecule type" value="Genomic_DNA"/>
</dbReference>
<reference evidence="2 3" key="1">
    <citation type="journal article" date="2020" name="Nature">
        <title>Bacterial chemolithoautotrophy via manganese oxidation.</title>
        <authorList>
            <person name="Yu H."/>
            <person name="Leadbetter J.R."/>
        </authorList>
    </citation>
    <scope>NUCLEOTIDE SEQUENCE [LARGE SCALE GENOMIC DNA]</scope>
    <source>
        <strain evidence="2 3">Mn-1</strain>
    </source>
</reference>
<feature type="transmembrane region" description="Helical" evidence="1">
    <location>
        <begin position="31"/>
        <end position="52"/>
    </location>
</feature>
<name>A0A7X6DLM1_9BACT</name>
<feature type="transmembrane region" description="Helical" evidence="1">
    <location>
        <begin position="58"/>
        <end position="78"/>
    </location>
</feature>
<dbReference type="RefSeq" id="WP_168057763.1">
    <property type="nucleotide sequence ID" value="NZ_VTOW01000001.1"/>
</dbReference>
<keyword evidence="1" id="KW-0472">Membrane</keyword>
<proteinExistence type="predicted"/>
<dbReference type="InterPro" id="IPR046027">
    <property type="entry name" value="DUF5985"/>
</dbReference>
<evidence type="ECO:0000313" key="3">
    <source>
        <dbReference type="Proteomes" id="UP000534783"/>
    </source>
</evidence>
<organism evidence="2 3">
    <name type="scientific">Candidatus Manganitrophus noduliformans</name>
    <dbReference type="NCBI Taxonomy" id="2606439"/>
    <lineage>
        <taxon>Bacteria</taxon>
        <taxon>Pseudomonadati</taxon>
        <taxon>Nitrospirota</taxon>
        <taxon>Nitrospiria</taxon>
        <taxon>Candidatus Troglogloeales</taxon>
        <taxon>Candidatus Manganitrophaceae</taxon>
        <taxon>Candidatus Manganitrophus</taxon>
    </lineage>
</organism>
<keyword evidence="1" id="KW-0812">Transmembrane</keyword>
<keyword evidence="3" id="KW-1185">Reference proteome</keyword>